<dbReference type="InterPro" id="IPR047187">
    <property type="entry name" value="SF1_C_Upf1"/>
</dbReference>
<dbReference type="EMBL" id="AE017125">
    <property type="protein sequence ID" value="AAP77622.1"/>
    <property type="molecule type" value="Genomic_DNA"/>
</dbReference>
<sequence length="836" mass="95641">MTKEYFIILKGKDKSAEIEYCCLENENLKVVFKNNPQTYTYQKENFALVKRATSYKFFNYLKELCALSEMQTPEDNLNVLLKEYERIQTIPKQSALSIYLNPSSFKQDSINESPLIFPFGANKSQYEAVQNAMGSQISVIEGPPGTGKTQTILNIIANLICQNKTIAVLSNNNSATQNVFEKLEGYGFGFVCATLGKKDNKESFIANQSGTYPSFDIPATDATKLKAELVCLNQKALESFHLTNELAKQKTFLNALRLEYEYFKAQENISPLAIKNFTKLTSDKILKAKVQIEQIQKLSFWLKLKLVFLDKVGDFRFYKSPKKEILHTLDSYYYILKDMELSKSIEKLQSDLPSLQQENPVQKLKVCSLLLFKSYLRAKYQNKQQRVRFELFDLNQNAPAILQEYPVILSTTHSIKSSLNLKDTLFDYVIIEEASQVDLVTGFLALSSAKNAIIVGDTKQLPNVIAQDKKPLIETLTRKYCIPLHYDFLEQSLLSSVIATLPNVPKVMLKEHYRCHPKIIGFCNKRFYNNELIILSEDKGENDVIQTFVTQKGNHARGHYNQREIDVIVKEVLPPLQANLTKEQIGIISPFRKQKAHLQHNVSGIEIDTIHKYQGREKEAIILSTVENEISDFIDNPNLLNVAISRAKRFLRVVISAQIYQSKSHLKDLIAYMQYHNFEITQSKVKSIFDLLYKANAEARRKYLKGKKKISAYDSENLAYHALKNCISSYGNLDIATHIPLYRILSSTQGLNAQEIKFIQSSSHIDLLIFNTMDKLPVLAIEIDGFAYHKEDSRQSKRDELKNAILQKCSITLLRLNTIESDEIVRVKAYLDKLQG</sequence>
<dbReference type="GO" id="GO:0004386">
    <property type="term" value="F:helicase activity"/>
    <property type="evidence" value="ECO:0007669"/>
    <property type="project" value="InterPro"/>
</dbReference>
<dbReference type="Gene3D" id="3.40.50.300">
    <property type="entry name" value="P-loop containing nucleotide triphosphate hydrolases"/>
    <property type="match status" value="2"/>
</dbReference>
<dbReference type="InterPro" id="IPR027417">
    <property type="entry name" value="P-loop_NTPase"/>
</dbReference>
<organism evidence="4 5">
    <name type="scientific">Helicobacter hepaticus (strain ATCC 51449 / 3B1)</name>
    <dbReference type="NCBI Taxonomy" id="235279"/>
    <lineage>
        <taxon>Bacteria</taxon>
        <taxon>Pseudomonadati</taxon>
        <taxon>Campylobacterota</taxon>
        <taxon>Epsilonproteobacteria</taxon>
        <taxon>Campylobacterales</taxon>
        <taxon>Helicobacteraceae</taxon>
        <taxon>Helicobacter</taxon>
    </lineage>
</organism>
<dbReference type="Pfam" id="PF13087">
    <property type="entry name" value="AAA_12"/>
    <property type="match status" value="1"/>
</dbReference>
<dbReference type="SUPFAM" id="SSF52540">
    <property type="entry name" value="P-loop containing nucleoside triphosphate hydrolases"/>
    <property type="match status" value="1"/>
</dbReference>
<accession>Q7VHE2</accession>
<dbReference type="AlphaFoldDB" id="Q7VHE2"/>
<evidence type="ECO:0000313" key="5">
    <source>
        <dbReference type="Proteomes" id="UP000002495"/>
    </source>
</evidence>
<keyword evidence="5" id="KW-1185">Reference proteome</keyword>
<reference evidence="4 5" key="1">
    <citation type="journal article" date="2003" name="Proc. Natl. Acad. Sci. U.S.A.">
        <title>The complete genome sequence of the carcinogenic bacterium Helicobacter hepaticus.</title>
        <authorList>
            <person name="Suerbaum S."/>
            <person name="Josenhans C."/>
            <person name="Sterzenbach T."/>
            <person name="Drescher B."/>
            <person name="Brandt P."/>
            <person name="Bell M."/>
            <person name="Droege M."/>
            <person name="Fartmann B."/>
            <person name="Fischer H.-P."/>
            <person name="Ge Z."/>
            <person name="Hoerster A."/>
            <person name="Holland R."/>
            <person name="Klein K."/>
            <person name="Koenig J."/>
            <person name="Macko L."/>
            <person name="Mendz G.L."/>
            <person name="Nyakatura G."/>
            <person name="Schauer D.B."/>
            <person name="Shen Z."/>
            <person name="Weber J."/>
            <person name="Frosch M."/>
            <person name="Fox J.G."/>
        </authorList>
    </citation>
    <scope>NUCLEOTIDE SEQUENCE [LARGE SCALE GENOMIC DNA]</scope>
    <source>
        <strain evidence="5">ATCC 51449 / 3B1</strain>
    </source>
</reference>
<feature type="domain" description="DNA2/NAM7 helicase-like C-terminal" evidence="3">
    <location>
        <begin position="489"/>
        <end position="656"/>
    </location>
</feature>
<dbReference type="CDD" id="cd18808">
    <property type="entry name" value="SF1_C_Upf1"/>
    <property type="match status" value="1"/>
</dbReference>
<feature type="domain" description="DUF2726" evidence="1">
    <location>
        <begin position="712"/>
        <end position="834"/>
    </location>
</feature>
<evidence type="ECO:0008006" key="6">
    <source>
        <dbReference type="Google" id="ProtNLM"/>
    </source>
</evidence>
<dbReference type="InterPro" id="IPR024402">
    <property type="entry name" value="DUF2726"/>
</dbReference>
<dbReference type="eggNOG" id="COG0507">
    <property type="taxonomic scope" value="Bacteria"/>
</dbReference>
<dbReference type="Pfam" id="PF13086">
    <property type="entry name" value="AAA_11"/>
    <property type="match status" value="1"/>
</dbReference>
<gene>
    <name evidence="4" type="ordered locus">HH_1025</name>
</gene>
<dbReference type="InterPro" id="IPR045055">
    <property type="entry name" value="DNA2/NAM7-like"/>
</dbReference>
<dbReference type="KEGG" id="hhe:HH_1025"/>
<protein>
    <recommendedName>
        <fullName evidence="6">DUF2726 domain-containing protein</fullName>
    </recommendedName>
</protein>
<dbReference type="PANTHER" id="PTHR10887">
    <property type="entry name" value="DNA2/NAM7 HELICASE FAMILY"/>
    <property type="match status" value="1"/>
</dbReference>
<dbReference type="InterPro" id="IPR041677">
    <property type="entry name" value="DNA2/NAM7_AAA_11"/>
</dbReference>
<dbReference type="InterPro" id="IPR041679">
    <property type="entry name" value="DNA2/NAM7-like_C"/>
</dbReference>
<dbReference type="STRING" id="235279.HH_1025"/>
<evidence type="ECO:0000313" key="4">
    <source>
        <dbReference type="EMBL" id="AAP77622.1"/>
    </source>
</evidence>
<dbReference type="Proteomes" id="UP000002495">
    <property type="component" value="Chromosome"/>
</dbReference>
<dbReference type="Pfam" id="PF10881">
    <property type="entry name" value="DUF2726"/>
    <property type="match status" value="1"/>
</dbReference>
<proteinExistence type="predicted"/>
<feature type="domain" description="DNA2/NAM7 helicase helicase" evidence="2">
    <location>
        <begin position="121"/>
        <end position="465"/>
    </location>
</feature>
<dbReference type="eggNOG" id="COG1112">
    <property type="taxonomic scope" value="Bacteria"/>
</dbReference>
<dbReference type="CDD" id="cd17934">
    <property type="entry name" value="DEXXQc_Upf1-like"/>
    <property type="match status" value="1"/>
</dbReference>
<dbReference type="RefSeq" id="WP_011115865.1">
    <property type="nucleotide sequence ID" value="NC_004917.1"/>
</dbReference>
<evidence type="ECO:0000259" key="2">
    <source>
        <dbReference type="Pfam" id="PF13086"/>
    </source>
</evidence>
<evidence type="ECO:0000259" key="3">
    <source>
        <dbReference type="Pfam" id="PF13087"/>
    </source>
</evidence>
<dbReference type="Gene3D" id="3.40.960.10">
    <property type="entry name" value="VSR Endonuclease"/>
    <property type="match status" value="1"/>
</dbReference>
<name>Q7VHE2_HELHP</name>
<evidence type="ECO:0000259" key="1">
    <source>
        <dbReference type="Pfam" id="PF10881"/>
    </source>
</evidence>
<dbReference type="HOGENOM" id="CLU_011256_0_0_7"/>
<dbReference type="OrthoDB" id="9757917at2"/>